<keyword evidence="2" id="KW-1003">Cell membrane</keyword>
<gene>
    <name evidence="12" type="ORF">HGMM_F04A11C19</name>
</gene>
<feature type="transmembrane region" description="Helical" evidence="9">
    <location>
        <begin position="139"/>
        <end position="161"/>
    </location>
</feature>
<keyword evidence="5" id="KW-0732">Signal</keyword>
<feature type="transmembrane region" description="Helical" evidence="9">
    <location>
        <begin position="297"/>
        <end position="323"/>
    </location>
</feature>
<reference evidence="12" key="2">
    <citation type="journal article" date="2012" name="PLoS ONE">
        <title>A Deeply Branching Thermophilic Bacterium with an Ancient Acetyl-CoA Pathway Dominates a Subsurface Ecosystem.</title>
        <authorList>
            <person name="Takami H."/>
            <person name="Noguchi H."/>
            <person name="Takaki Y."/>
            <person name="Uchiyama I."/>
            <person name="Toyoda A."/>
            <person name="Nishi S."/>
            <person name="Chee G.-J."/>
            <person name="Arai W."/>
            <person name="Nunoura T."/>
            <person name="Itoh T."/>
            <person name="Hattori M."/>
            <person name="Takai K."/>
        </authorList>
    </citation>
    <scope>NUCLEOTIDE SEQUENCE</scope>
</reference>
<name>H5SA15_9BACT</name>
<feature type="domain" description="CopC" evidence="10">
    <location>
        <begin position="24"/>
        <end position="119"/>
    </location>
</feature>
<dbReference type="GO" id="GO:0046688">
    <property type="term" value="P:response to copper ion"/>
    <property type="evidence" value="ECO:0007669"/>
    <property type="project" value="InterPro"/>
</dbReference>
<protein>
    <submittedName>
        <fullName evidence="12">Copper resistance protein CopC</fullName>
    </submittedName>
</protein>
<comment type="subcellular location">
    <subcellularLocation>
        <location evidence="1">Cell membrane</location>
        <topology evidence="1">Multi-pass membrane protein</topology>
    </subcellularLocation>
</comment>
<feature type="transmembrane region" description="Helical" evidence="9">
    <location>
        <begin position="173"/>
        <end position="191"/>
    </location>
</feature>
<accession>H5SA15</accession>
<dbReference type="InterPro" id="IPR032694">
    <property type="entry name" value="CopC/D"/>
</dbReference>
<organism evidence="12">
    <name type="scientific">uncultured Acetothermia bacterium</name>
    <dbReference type="NCBI Taxonomy" id="236499"/>
    <lineage>
        <taxon>Bacteria</taxon>
        <taxon>Candidatus Bipolaricaulota</taxon>
        <taxon>environmental samples</taxon>
    </lineage>
</organism>
<evidence type="ECO:0000256" key="2">
    <source>
        <dbReference type="ARBA" id="ARBA00022475"/>
    </source>
</evidence>
<dbReference type="Gene3D" id="2.60.40.1220">
    <property type="match status" value="1"/>
</dbReference>
<evidence type="ECO:0000259" key="11">
    <source>
        <dbReference type="Pfam" id="PF05425"/>
    </source>
</evidence>
<dbReference type="GO" id="GO:0042597">
    <property type="term" value="C:periplasmic space"/>
    <property type="evidence" value="ECO:0007669"/>
    <property type="project" value="InterPro"/>
</dbReference>
<sequence>MRLFTIGLLGAVLVLSWHWDLFAHAYLIQADPPPGAVLPHSPEQVTLFFSEEIEPRFSAFDLYDARGQLVSKIPILTEEGGLRVVLALPALAHGAYTISWRVLSAIDGHTTTGVYPFGVGPGDEFPLPQPDAYKSGPDLLAALVRWGHSLALVFFAGVLVFQRIFRTRFAALRGLWGLAALMALGELVLYAHSLGEVSARTLWGTRVGVVLSAQIAVLAVAGLTLAREGLWGWLGVALSLSALGIGAVSSHSAALQDPVALGVDMAHRVAGGIWVGGLLALGLLLRRHDESTPWNLVLPRFSLLALLSVAVLVGSGVSLAVAHLGTLTALWETSWGQWLMVKLSLLLVIIAMAALNFRQVRRDFRGDYGQTDLAPLRRRVWGELIAGVLAVGAAGALALSAPPNAAMTVLAHESDGLRVVLTISSLRVGPAHFAVQLRQAHTNSPVPQVQRVTLEFRYGGGPELGTIAAIAEPTSTGDFALHGLYLSVEGRWQITVRVRLSDRAEDVTAVFAVEARR</sequence>
<evidence type="ECO:0000256" key="9">
    <source>
        <dbReference type="SAM" id="Phobius"/>
    </source>
</evidence>
<dbReference type="InterPro" id="IPR014755">
    <property type="entry name" value="Cu-Rt/internalin_Ig-like"/>
</dbReference>
<reference evidence="12" key="1">
    <citation type="journal article" date="2005" name="Environ. Microbiol.">
        <title>Genetic and functional properties of uncultivated thermophilic crenarchaeotes from a subsurface gold mine as revealed by analysis of genome fragments.</title>
        <authorList>
            <person name="Nunoura T."/>
            <person name="Hirayama H."/>
            <person name="Takami H."/>
            <person name="Oida H."/>
            <person name="Nishi S."/>
            <person name="Shimamura S."/>
            <person name="Suzuki Y."/>
            <person name="Inagaki F."/>
            <person name="Takai K."/>
            <person name="Nealson K.H."/>
            <person name="Horikoshi K."/>
        </authorList>
    </citation>
    <scope>NUCLEOTIDE SEQUENCE</scope>
</reference>
<evidence type="ECO:0000256" key="5">
    <source>
        <dbReference type="ARBA" id="ARBA00022729"/>
    </source>
</evidence>
<dbReference type="GO" id="GO:0006825">
    <property type="term" value="P:copper ion transport"/>
    <property type="evidence" value="ECO:0007669"/>
    <property type="project" value="InterPro"/>
</dbReference>
<keyword evidence="8 9" id="KW-0472">Membrane</keyword>
<evidence type="ECO:0000313" key="12">
    <source>
        <dbReference type="EMBL" id="BAL53001.1"/>
    </source>
</evidence>
<dbReference type="InterPro" id="IPR008457">
    <property type="entry name" value="Cu-R_CopD_dom"/>
</dbReference>
<evidence type="ECO:0000256" key="4">
    <source>
        <dbReference type="ARBA" id="ARBA00022723"/>
    </source>
</evidence>
<dbReference type="PANTHER" id="PTHR34820">
    <property type="entry name" value="INNER MEMBRANE PROTEIN YEBZ"/>
    <property type="match status" value="1"/>
</dbReference>
<feature type="transmembrane region" description="Helical" evidence="9">
    <location>
        <begin position="380"/>
        <end position="399"/>
    </location>
</feature>
<evidence type="ECO:0000259" key="10">
    <source>
        <dbReference type="Pfam" id="PF04234"/>
    </source>
</evidence>
<evidence type="ECO:0000256" key="8">
    <source>
        <dbReference type="ARBA" id="ARBA00023136"/>
    </source>
</evidence>
<feature type="domain" description="Copper resistance protein D" evidence="11">
    <location>
        <begin position="297"/>
        <end position="397"/>
    </location>
</feature>
<dbReference type="PANTHER" id="PTHR34820:SF4">
    <property type="entry name" value="INNER MEMBRANE PROTEIN YEBZ"/>
    <property type="match status" value="1"/>
</dbReference>
<dbReference type="InterPro" id="IPR014756">
    <property type="entry name" value="Ig_E-set"/>
</dbReference>
<evidence type="ECO:0000256" key="6">
    <source>
        <dbReference type="ARBA" id="ARBA00022989"/>
    </source>
</evidence>
<dbReference type="AlphaFoldDB" id="H5SA15"/>
<keyword evidence="6 9" id="KW-1133">Transmembrane helix</keyword>
<evidence type="ECO:0000256" key="3">
    <source>
        <dbReference type="ARBA" id="ARBA00022692"/>
    </source>
</evidence>
<feature type="transmembrane region" description="Helical" evidence="9">
    <location>
        <begin position="335"/>
        <end position="355"/>
    </location>
</feature>
<feature type="transmembrane region" description="Helical" evidence="9">
    <location>
        <begin position="203"/>
        <end position="223"/>
    </location>
</feature>
<dbReference type="EMBL" id="AP011645">
    <property type="protein sequence ID" value="BAL53001.1"/>
    <property type="molecule type" value="Genomic_DNA"/>
</dbReference>
<dbReference type="GO" id="GO:0005886">
    <property type="term" value="C:plasma membrane"/>
    <property type="evidence" value="ECO:0007669"/>
    <property type="project" value="UniProtKB-SubCell"/>
</dbReference>
<dbReference type="Pfam" id="PF04234">
    <property type="entry name" value="CopC"/>
    <property type="match status" value="1"/>
</dbReference>
<dbReference type="GO" id="GO:0005507">
    <property type="term" value="F:copper ion binding"/>
    <property type="evidence" value="ECO:0007669"/>
    <property type="project" value="InterPro"/>
</dbReference>
<evidence type="ECO:0000256" key="7">
    <source>
        <dbReference type="ARBA" id="ARBA00023008"/>
    </source>
</evidence>
<proteinExistence type="predicted"/>
<dbReference type="SUPFAM" id="SSF81296">
    <property type="entry name" value="E set domains"/>
    <property type="match status" value="1"/>
</dbReference>
<keyword evidence="7" id="KW-0186">Copper</keyword>
<feature type="transmembrane region" description="Helical" evidence="9">
    <location>
        <begin position="230"/>
        <end position="253"/>
    </location>
</feature>
<feature type="transmembrane region" description="Helical" evidence="9">
    <location>
        <begin position="265"/>
        <end position="285"/>
    </location>
</feature>
<evidence type="ECO:0000256" key="1">
    <source>
        <dbReference type="ARBA" id="ARBA00004651"/>
    </source>
</evidence>
<dbReference type="InterPro" id="IPR007348">
    <property type="entry name" value="CopC_dom"/>
</dbReference>
<keyword evidence="3 9" id="KW-0812">Transmembrane</keyword>
<keyword evidence="4" id="KW-0479">Metal-binding</keyword>
<dbReference type="Pfam" id="PF05425">
    <property type="entry name" value="CopD"/>
    <property type="match status" value="1"/>
</dbReference>